<evidence type="ECO:0000256" key="1">
    <source>
        <dbReference type="SAM" id="MobiDB-lite"/>
    </source>
</evidence>
<reference evidence="2" key="1">
    <citation type="submission" date="2014-09" db="EMBL/GenBank/DDBJ databases">
        <authorList>
            <person name="Magalhaes I.L.F."/>
            <person name="Oliveira U."/>
            <person name="Santos F.R."/>
            <person name="Vidigal T.H.D.A."/>
            <person name="Brescovit A.D."/>
            <person name="Santos A.J."/>
        </authorList>
    </citation>
    <scope>NUCLEOTIDE SEQUENCE</scope>
    <source>
        <tissue evidence="2">Shoot tissue taken approximately 20 cm above the soil surface</tissue>
    </source>
</reference>
<feature type="compositionally biased region" description="Basic and acidic residues" evidence="1">
    <location>
        <begin position="1"/>
        <end position="23"/>
    </location>
</feature>
<dbReference type="EMBL" id="GBRH01264696">
    <property type="protein sequence ID" value="JAD33199.1"/>
    <property type="molecule type" value="Transcribed_RNA"/>
</dbReference>
<protein>
    <submittedName>
        <fullName evidence="2">Uncharacterized protein</fullName>
    </submittedName>
</protein>
<name>A0A0A8Z1C5_ARUDO</name>
<feature type="region of interest" description="Disordered" evidence="1">
    <location>
        <begin position="1"/>
        <end position="41"/>
    </location>
</feature>
<dbReference type="AlphaFoldDB" id="A0A0A8Z1C5"/>
<proteinExistence type="predicted"/>
<evidence type="ECO:0000313" key="2">
    <source>
        <dbReference type="EMBL" id="JAD33199.1"/>
    </source>
</evidence>
<sequence length="41" mass="4728">MVNRQVKDDFFVGETMGERKHASDSLSRSSFPTPRETGRDR</sequence>
<accession>A0A0A8Z1C5</accession>
<reference evidence="2" key="2">
    <citation type="journal article" date="2015" name="Data Brief">
        <title>Shoot transcriptome of the giant reed, Arundo donax.</title>
        <authorList>
            <person name="Barrero R.A."/>
            <person name="Guerrero F.D."/>
            <person name="Moolhuijzen P."/>
            <person name="Goolsby J.A."/>
            <person name="Tidwell J."/>
            <person name="Bellgard S.E."/>
            <person name="Bellgard M.I."/>
        </authorList>
    </citation>
    <scope>NUCLEOTIDE SEQUENCE</scope>
    <source>
        <tissue evidence="2">Shoot tissue taken approximately 20 cm above the soil surface</tissue>
    </source>
</reference>
<organism evidence="2">
    <name type="scientific">Arundo donax</name>
    <name type="common">Giant reed</name>
    <name type="synonym">Donax arundinaceus</name>
    <dbReference type="NCBI Taxonomy" id="35708"/>
    <lineage>
        <taxon>Eukaryota</taxon>
        <taxon>Viridiplantae</taxon>
        <taxon>Streptophyta</taxon>
        <taxon>Embryophyta</taxon>
        <taxon>Tracheophyta</taxon>
        <taxon>Spermatophyta</taxon>
        <taxon>Magnoliopsida</taxon>
        <taxon>Liliopsida</taxon>
        <taxon>Poales</taxon>
        <taxon>Poaceae</taxon>
        <taxon>PACMAD clade</taxon>
        <taxon>Arundinoideae</taxon>
        <taxon>Arundineae</taxon>
        <taxon>Arundo</taxon>
    </lineage>
</organism>